<proteinExistence type="predicted"/>
<keyword evidence="3" id="KW-1185">Reference proteome</keyword>
<reference evidence="2 3" key="1">
    <citation type="journal article" date="2012" name="PLoS Pathog.">
        <title>Diverse lifestyles and strategies of plant pathogenesis encoded in the genomes of eighteen Dothideomycetes fungi.</title>
        <authorList>
            <person name="Ohm R.A."/>
            <person name="Feau N."/>
            <person name="Henrissat B."/>
            <person name="Schoch C.L."/>
            <person name="Horwitz B.A."/>
            <person name="Barry K.W."/>
            <person name="Condon B.J."/>
            <person name="Copeland A.C."/>
            <person name="Dhillon B."/>
            <person name="Glaser F."/>
            <person name="Hesse C.N."/>
            <person name="Kosti I."/>
            <person name="LaButti K."/>
            <person name="Lindquist E.A."/>
            <person name="Lucas S."/>
            <person name="Salamov A.A."/>
            <person name="Bradshaw R.E."/>
            <person name="Ciuffetti L."/>
            <person name="Hamelin R.C."/>
            <person name="Kema G.H.J."/>
            <person name="Lawrence C."/>
            <person name="Scott J.A."/>
            <person name="Spatafora J.W."/>
            <person name="Turgeon B.G."/>
            <person name="de Wit P.J.G.M."/>
            <person name="Zhong S."/>
            <person name="Goodwin S.B."/>
            <person name="Grigoriev I.V."/>
        </authorList>
    </citation>
    <scope>NUCLEOTIDE SEQUENCE [LARGE SCALE GENOMIC DNA]</scope>
    <source>
        <strain evidence="2 3">CIRAD86</strain>
    </source>
</reference>
<dbReference type="AlphaFoldDB" id="M2Z3Y2"/>
<accession>M2Z3Y2</accession>
<dbReference type="VEuPathDB" id="FungiDB:MYCFIDRAFT_182372"/>
<gene>
    <name evidence="2" type="ORF">MYCFIDRAFT_182372</name>
</gene>
<dbReference type="HOGENOM" id="CLU_2741127_0_0_1"/>
<evidence type="ECO:0000313" key="3">
    <source>
        <dbReference type="Proteomes" id="UP000016932"/>
    </source>
</evidence>
<dbReference type="GeneID" id="19334609"/>
<evidence type="ECO:0000313" key="2">
    <source>
        <dbReference type="EMBL" id="EME84525.1"/>
    </source>
</evidence>
<dbReference type="RefSeq" id="XP_007925149.1">
    <property type="nucleotide sequence ID" value="XM_007926958.1"/>
</dbReference>
<sequence length="71" mass="7927">MEPLQVVFIAMSRLSPTDFADAFLSRQSSRAAHDNDIRIFTPPLRPTSTWTHPAAPDHSSAWSDFGKESEP</sequence>
<organism evidence="2 3">
    <name type="scientific">Pseudocercospora fijiensis (strain CIRAD86)</name>
    <name type="common">Black leaf streak disease fungus</name>
    <name type="synonym">Mycosphaerella fijiensis</name>
    <dbReference type="NCBI Taxonomy" id="383855"/>
    <lineage>
        <taxon>Eukaryota</taxon>
        <taxon>Fungi</taxon>
        <taxon>Dikarya</taxon>
        <taxon>Ascomycota</taxon>
        <taxon>Pezizomycotina</taxon>
        <taxon>Dothideomycetes</taxon>
        <taxon>Dothideomycetidae</taxon>
        <taxon>Mycosphaerellales</taxon>
        <taxon>Mycosphaerellaceae</taxon>
        <taxon>Pseudocercospora</taxon>
    </lineage>
</organism>
<name>M2Z3Y2_PSEFD</name>
<dbReference type="KEGG" id="pfj:MYCFIDRAFT_182372"/>
<evidence type="ECO:0000256" key="1">
    <source>
        <dbReference type="SAM" id="MobiDB-lite"/>
    </source>
</evidence>
<dbReference type="EMBL" id="KB446557">
    <property type="protein sequence ID" value="EME84525.1"/>
    <property type="molecule type" value="Genomic_DNA"/>
</dbReference>
<dbReference type="Proteomes" id="UP000016932">
    <property type="component" value="Unassembled WGS sequence"/>
</dbReference>
<protein>
    <submittedName>
        <fullName evidence="2">Uncharacterized protein</fullName>
    </submittedName>
</protein>
<feature type="region of interest" description="Disordered" evidence="1">
    <location>
        <begin position="43"/>
        <end position="71"/>
    </location>
</feature>